<dbReference type="InterPro" id="IPR000330">
    <property type="entry name" value="SNF2_N"/>
</dbReference>
<gene>
    <name evidence="18" type="ORF">HHI36_023166</name>
</gene>
<accession>A0ABD2PFL1</accession>
<evidence type="ECO:0000256" key="9">
    <source>
        <dbReference type="ARBA" id="ARBA00023125"/>
    </source>
</evidence>
<keyword evidence="9 14" id="KW-0238">DNA-binding</keyword>
<evidence type="ECO:0000256" key="8">
    <source>
        <dbReference type="ARBA" id="ARBA00023015"/>
    </source>
</evidence>
<dbReference type="SMART" id="SM00487">
    <property type="entry name" value="DEXDc"/>
    <property type="match status" value="1"/>
</dbReference>
<reference evidence="18 19" key="1">
    <citation type="journal article" date="2021" name="BMC Biol.">
        <title>Horizontally acquired antibacterial genes associated with adaptive radiation of ladybird beetles.</title>
        <authorList>
            <person name="Li H.S."/>
            <person name="Tang X.F."/>
            <person name="Huang Y.H."/>
            <person name="Xu Z.Y."/>
            <person name="Chen M.L."/>
            <person name="Du X.Y."/>
            <person name="Qiu B.Y."/>
            <person name="Chen P.T."/>
            <person name="Zhang W."/>
            <person name="Slipinski A."/>
            <person name="Escalona H.E."/>
            <person name="Waterhouse R.M."/>
            <person name="Zwick A."/>
            <person name="Pang H."/>
        </authorList>
    </citation>
    <scope>NUCLEOTIDE SEQUENCE [LARGE SCALE GENOMIC DNA]</scope>
    <source>
        <strain evidence="18">SYSU2018</strain>
    </source>
</reference>
<keyword evidence="12" id="KW-0539">Nucleus</keyword>
<evidence type="ECO:0000256" key="15">
    <source>
        <dbReference type="SAM" id="MobiDB-lite"/>
    </source>
</evidence>
<keyword evidence="8" id="KW-0805">Transcription regulation</keyword>
<dbReference type="FunFam" id="3.40.50.10810:FF:000022">
    <property type="entry name" value="Blast:Putative DNA helicase Ino80"/>
    <property type="match status" value="1"/>
</dbReference>
<dbReference type="InterPro" id="IPR038718">
    <property type="entry name" value="SNF2-like_sf"/>
</dbReference>
<proteinExistence type="inferred from homology"/>
<dbReference type="Pfam" id="PF00176">
    <property type="entry name" value="SNF2-rel_dom"/>
    <property type="match status" value="1"/>
</dbReference>
<keyword evidence="7 14" id="KW-0067">ATP-binding</keyword>
<dbReference type="PANTHER" id="PTHR45685">
    <property type="entry name" value="HELICASE SRCAP-RELATED"/>
    <property type="match status" value="1"/>
</dbReference>
<dbReference type="GO" id="GO:0006338">
    <property type="term" value="P:chromatin remodeling"/>
    <property type="evidence" value="ECO:0007669"/>
    <property type="project" value="UniProtKB-UniRule"/>
</dbReference>
<dbReference type="AlphaFoldDB" id="A0ABD2PFL1"/>
<evidence type="ECO:0000256" key="10">
    <source>
        <dbReference type="ARBA" id="ARBA00023163"/>
    </source>
</evidence>
<evidence type="ECO:0000256" key="1">
    <source>
        <dbReference type="ARBA" id="ARBA00004123"/>
    </source>
</evidence>
<sequence length="922" mass="105907">MLRCSKCNARKLALCKGSFCKLRCTNCTDENGKEILFSTPKEPSIGSSKMEETITTALAGEVSSSEVSNYLGTLGEENIMPNYFECLQNEPCTSLQQIIPSLDEEFIDVENLSPDAYGLNVFQPAQSSFTTLNDITNINSKSVTKIAIPKRGKRIVVPKKSTKIAVPKKGSRISVRSNHLPGNKCIAVGNVFPVASGIDLSQIGPSTSTALNDITINSSKASKKIAVYKRTQIIKGNNDLPEKPKICVKPKTSSPLHLSKLEKALDVTYFLKTHKAAMEESSSESDDDEANKQELLAIKDSDFISPTEYFNFKNVSLERKWLADILQENTNHSPEDVQYRHILRLHQYQKKVRFGKKNLNDYMYYGAGLVSSQDNYAAKEKAPPPPLLKKKRRDDTSESPLYPPNILEEITDEPCLDLNLENGMDFQNFDEDSSNVQSSFNSSNMALLMSPMGTPQKKKVKKFKDEEAKKKWEDMMTLKRKRVFSNLVKKEVGKQQRSKSNRHKEMLIQCKRVAQQCAKFVRQKAVLSARIVKEQQWRMKRLARENIAYWKRSRRLDREVKKRMEKEAEEQRKIDHELIEAKRQQRKLNFLITQTELYAHFMSKKLGTASAEEQLRILNQLDEEKNPRLAAIDGYDSETMKEKAKKNAEEAFLSERTRTKHFDIEANSTFIENLDTGGEQPQPKIFRGKLKGYQLRGMNWLANLYSQGISGILADEMGLGKTVQSIAFLCHIAEKYAVWGPFLIISPASTLHNWQQEIAKFVPSFKVVPYWGNPNERKILRQFWDQKDIYTKEASFHIVITSYQIVITDIKYFNRIKWQYMILDEAQAIKSTSSMRWKTLLGFSCRNRLLLSGTPIQNSMAELWALLHFIMPTLFDSHEEFNEWFSKDIESHAENKTGIDEKHLSRLHMILKPFMLRRIKRM</sequence>
<feature type="domain" description="DBINO" evidence="17">
    <location>
        <begin position="483"/>
        <end position="608"/>
    </location>
</feature>
<dbReference type="Proteomes" id="UP001516400">
    <property type="component" value="Unassembled WGS sequence"/>
</dbReference>
<dbReference type="GO" id="GO:0005524">
    <property type="term" value="F:ATP binding"/>
    <property type="evidence" value="ECO:0007669"/>
    <property type="project" value="UniProtKB-UniRule"/>
</dbReference>
<dbReference type="InterPro" id="IPR027417">
    <property type="entry name" value="P-loop_NTPase"/>
</dbReference>
<evidence type="ECO:0000256" key="11">
    <source>
        <dbReference type="ARBA" id="ARBA00023204"/>
    </source>
</evidence>
<protein>
    <recommendedName>
        <fullName evidence="3 14">Chromatin-remodeling ATPase INO80</fullName>
        <ecNumber evidence="14">3.6.4.-</ecNumber>
    </recommendedName>
</protein>
<dbReference type="EC" id="3.6.4.-" evidence="14"/>
<evidence type="ECO:0000313" key="19">
    <source>
        <dbReference type="Proteomes" id="UP001516400"/>
    </source>
</evidence>
<evidence type="ECO:0000256" key="12">
    <source>
        <dbReference type="ARBA" id="ARBA00023242"/>
    </source>
</evidence>
<evidence type="ECO:0000256" key="13">
    <source>
        <dbReference type="ARBA" id="ARBA00049360"/>
    </source>
</evidence>
<dbReference type="EMBL" id="JABFTP020000186">
    <property type="protein sequence ID" value="KAL3289771.1"/>
    <property type="molecule type" value="Genomic_DNA"/>
</dbReference>
<keyword evidence="4" id="KW-0547">Nucleotide-binding</keyword>
<dbReference type="PANTHER" id="PTHR45685:SF2">
    <property type="entry name" value="CHROMATIN-REMODELING ATPASE INO80"/>
    <property type="match status" value="1"/>
</dbReference>
<evidence type="ECO:0000313" key="18">
    <source>
        <dbReference type="EMBL" id="KAL3289771.1"/>
    </source>
</evidence>
<evidence type="ECO:0000256" key="2">
    <source>
        <dbReference type="ARBA" id="ARBA00007025"/>
    </source>
</evidence>
<evidence type="ECO:0000256" key="3">
    <source>
        <dbReference type="ARBA" id="ARBA00019805"/>
    </source>
</evidence>
<keyword evidence="6 14" id="KW-0378">Hydrolase</keyword>
<evidence type="ECO:0000259" key="17">
    <source>
        <dbReference type="PROSITE" id="PS51413"/>
    </source>
</evidence>
<dbReference type="GO" id="GO:0016787">
    <property type="term" value="F:hydrolase activity"/>
    <property type="evidence" value="ECO:0007669"/>
    <property type="project" value="UniProtKB-KW"/>
</dbReference>
<dbReference type="GO" id="GO:0031011">
    <property type="term" value="C:Ino80 complex"/>
    <property type="evidence" value="ECO:0007669"/>
    <property type="project" value="UniProtKB-UniRule"/>
</dbReference>
<keyword evidence="11 14" id="KW-0234">DNA repair</keyword>
<feature type="region of interest" description="Disordered" evidence="15">
    <location>
        <begin position="376"/>
        <end position="404"/>
    </location>
</feature>
<dbReference type="InterPro" id="IPR020838">
    <property type="entry name" value="DBINO"/>
</dbReference>
<comment type="caution">
    <text evidence="18">The sequence shown here is derived from an EMBL/GenBank/DDBJ whole genome shotgun (WGS) entry which is preliminary data.</text>
</comment>
<keyword evidence="19" id="KW-1185">Reference proteome</keyword>
<dbReference type="GO" id="GO:0006281">
    <property type="term" value="P:DNA repair"/>
    <property type="evidence" value="ECO:0007669"/>
    <property type="project" value="UniProtKB-UniRule"/>
</dbReference>
<keyword evidence="10" id="KW-0804">Transcription</keyword>
<evidence type="ECO:0000256" key="7">
    <source>
        <dbReference type="ARBA" id="ARBA00022840"/>
    </source>
</evidence>
<dbReference type="PROSITE" id="PS51413">
    <property type="entry name" value="DBINO"/>
    <property type="match status" value="1"/>
</dbReference>
<evidence type="ECO:0000256" key="6">
    <source>
        <dbReference type="ARBA" id="ARBA00022801"/>
    </source>
</evidence>
<dbReference type="Gene3D" id="3.40.50.10810">
    <property type="entry name" value="Tandem AAA-ATPase domain"/>
    <property type="match status" value="1"/>
</dbReference>
<evidence type="ECO:0000256" key="4">
    <source>
        <dbReference type="ARBA" id="ARBA00022741"/>
    </source>
</evidence>
<evidence type="ECO:0000259" key="16">
    <source>
        <dbReference type="PROSITE" id="PS51192"/>
    </source>
</evidence>
<dbReference type="GO" id="GO:0003677">
    <property type="term" value="F:DNA binding"/>
    <property type="evidence" value="ECO:0007669"/>
    <property type="project" value="UniProtKB-UniRule"/>
</dbReference>
<name>A0ABD2PFL1_9CUCU</name>
<comment type="function">
    <text evidence="14">ATPase component of the INO80 complex which remodels chromatin by shifting nucleosomes and is involved in DNA repair.</text>
</comment>
<dbReference type="InterPro" id="IPR050520">
    <property type="entry name" value="INO80/SWR1_helicase"/>
</dbReference>
<comment type="catalytic activity">
    <reaction evidence="13 14">
        <text>ATP + H2O = ADP + phosphate + H(+)</text>
        <dbReference type="Rhea" id="RHEA:13065"/>
        <dbReference type="ChEBI" id="CHEBI:15377"/>
        <dbReference type="ChEBI" id="CHEBI:15378"/>
        <dbReference type="ChEBI" id="CHEBI:30616"/>
        <dbReference type="ChEBI" id="CHEBI:43474"/>
        <dbReference type="ChEBI" id="CHEBI:456216"/>
    </reaction>
</comment>
<comment type="subcellular location">
    <subcellularLocation>
        <location evidence="1 14">Nucleus</location>
    </subcellularLocation>
</comment>
<evidence type="ECO:0000256" key="14">
    <source>
        <dbReference type="RuleBase" id="RU368001"/>
    </source>
</evidence>
<organism evidence="18 19">
    <name type="scientific">Cryptolaemus montrouzieri</name>
    <dbReference type="NCBI Taxonomy" id="559131"/>
    <lineage>
        <taxon>Eukaryota</taxon>
        <taxon>Metazoa</taxon>
        <taxon>Ecdysozoa</taxon>
        <taxon>Arthropoda</taxon>
        <taxon>Hexapoda</taxon>
        <taxon>Insecta</taxon>
        <taxon>Pterygota</taxon>
        <taxon>Neoptera</taxon>
        <taxon>Endopterygota</taxon>
        <taxon>Coleoptera</taxon>
        <taxon>Polyphaga</taxon>
        <taxon>Cucujiformia</taxon>
        <taxon>Coccinelloidea</taxon>
        <taxon>Coccinellidae</taxon>
        <taxon>Scymninae</taxon>
        <taxon>Scymnini</taxon>
        <taxon>Cryptolaemus</taxon>
    </lineage>
</organism>
<feature type="domain" description="Helicase ATP-binding" evidence="16">
    <location>
        <begin position="702"/>
        <end position="873"/>
    </location>
</feature>
<dbReference type="PROSITE" id="PS51192">
    <property type="entry name" value="HELICASE_ATP_BIND_1"/>
    <property type="match status" value="1"/>
</dbReference>
<dbReference type="Pfam" id="PF13892">
    <property type="entry name" value="DBINO"/>
    <property type="match status" value="1"/>
</dbReference>
<comment type="subunit">
    <text evidence="14">Component of the INO80 chromatin-remodeling complex.</text>
</comment>
<dbReference type="InterPro" id="IPR014001">
    <property type="entry name" value="Helicase_ATP-bd"/>
</dbReference>
<keyword evidence="5 14" id="KW-0227">DNA damage</keyword>
<dbReference type="SUPFAM" id="SSF52540">
    <property type="entry name" value="P-loop containing nucleoside triphosphate hydrolases"/>
    <property type="match status" value="1"/>
</dbReference>
<comment type="domain">
    <text evidence="14">The DBINO region is involved in binding to DNA.</text>
</comment>
<evidence type="ECO:0000256" key="5">
    <source>
        <dbReference type="ARBA" id="ARBA00022763"/>
    </source>
</evidence>
<comment type="similarity">
    <text evidence="2 14">Belongs to the SNF2/RAD54 helicase family.</text>
</comment>